<keyword evidence="1" id="KW-1133">Transmembrane helix</keyword>
<dbReference type="Proteomes" id="UP001162891">
    <property type="component" value="Chromosome"/>
</dbReference>
<keyword evidence="1" id="KW-0472">Membrane</keyword>
<dbReference type="InterPro" id="IPR036938">
    <property type="entry name" value="PAP2/HPO_sf"/>
</dbReference>
<feature type="domain" description="Phosphatidic acid phosphatase type 2/haloperoxidase" evidence="3">
    <location>
        <begin position="121"/>
        <end position="232"/>
    </location>
</feature>
<reference evidence="5" key="1">
    <citation type="journal article" date="2022" name="Int. J. Syst. Evol. Microbiol.">
        <title>Anaeromyxobacter oryzae sp. nov., Anaeromyxobacter diazotrophicus sp. nov. and Anaeromyxobacter paludicola sp. nov., isolated from paddy soils.</title>
        <authorList>
            <person name="Itoh H."/>
            <person name="Xu Z."/>
            <person name="Mise K."/>
            <person name="Masuda Y."/>
            <person name="Ushijima N."/>
            <person name="Hayakawa C."/>
            <person name="Shiratori Y."/>
            <person name="Senoo K."/>
        </authorList>
    </citation>
    <scope>NUCLEOTIDE SEQUENCE [LARGE SCALE GENOMIC DNA]</scope>
    <source>
        <strain evidence="5">Red232</strain>
    </source>
</reference>
<organism evidence="4 5">
    <name type="scientific">Anaeromyxobacter oryzae</name>
    <dbReference type="NCBI Taxonomy" id="2918170"/>
    <lineage>
        <taxon>Bacteria</taxon>
        <taxon>Pseudomonadati</taxon>
        <taxon>Myxococcota</taxon>
        <taxon>Myxococcia</taxon>
        <taxon>Myxococcales</taxon>
        <taxon>Cystobacterineae</taxon>
        <taxon>Anaeromyxobacteraceae</taxon>
        <taxon>Anaeromyxobacter</taxon>
    </lineage>
</organism>
<protein>
    <recommendedName>
        <fullName evidence="3">Phosphatidic acid phosphatase type 2/haloperoxidase domain-containing protein</fullName>
    </recommendedName>
</protein>
<sequence length="258" mass="26544">MRRLARPLVAGALLLAASVAQAQPHPLKVDLKIDLPVLALTGASALGLALPQLAPSKCRLCVADDFDQDARSALRWKDPAIARHASDVLVSGIMPLGAASALALAAYGEGGSPRTFMEDGIVVAEAVTIATTFNGLAKDTFARRRPAAGDLSMPGSRNKSFYSGHTSLAFSLATATATVATMRGYRSAPWIWAAGMVLATGVGYLRVAGDAHWLTDVAVGAVAGGGVGFAVPWVFHRANRGGGVELVPAPGGLALHFP</sequence>
<dbReference type="Gene3D" id="1.20.144.10">
    <property type="entry name" value="Phosphatidic acid phosphatase type 2/haloperoxidase"/>
    <property type="match status" value="1"/>
</dbReference>
<feature type="transmembrane region" description="Helical" evidence="1">
    <location>
        <begin position="88"/>
        <end position="107"/>
    </location>
</feature>
<accession>A0ABM7WVS3</accession>
<proteinExistence type="predicted"/>
<dbReference type="SUPFAM" id="SSF48317">
    <property type="entry name" value="Acid phosphatase/Vanadium-dependent haloperoxidase"/>
    <property type="match status" value="1"/>
</dbReference>
<feature type="chain" id="PRO_5046494474" description="Phosphatidic acid phosphatase type 2/haloperoxidase domain-containing protein" evidence="2">
    <location>
        <begin position="23"/>
        <end position="258"/>
    </location>
</feature>
<keyword evidence="2" id="KW-0732">Signal</keyword>
<evidence type="ECO:0000256" key="2">
    <source>
        <dbReference type="SAM" id="SignalP"/>
    </source>
</evidence>
<keyword evidence="5" id="KW-1185">Reference proteome</keyword>
<evidence type="ECO:0000313" key="5">
    <source>
        <dbReference type="Proteomes" id="UP001162891"/>
    </source>
</evidence>
<dbReference type="Pfam" id="PF01569">
    <property type="entry name" value="PAP2"/>
    <property type="match status" value="1"/>
</dbReference>
<dbReference type="RefSeq" id="WP_248361753.1">
    <property type="nucleotide sequence ID" value="NZ_AP025591.1"/>
</dbReference>
<name>A0ABM7WVS3_9BACT</name>
<dbReference type="SMART" id="SM00014">
    <property type="entry name" value="acidPPc"/>
    <property type="match status" value="1"/>
</dbReference>
<evidence type="ECO:0000256" key="1">
    <source>
        <dbReference type="SAM" id="Phobius"/>
    </source>
</evidence>
<dbReference type="InterPro" id="IPR000326">
    <property type="entry name" value="PAP2/HPO"/>
</dbReference>
<feature type="transmembrane region" description="Helical" evidence="1">
    <location>
        <begin position="213"/>
        <end position="235"/>
    </location>
</feature>
<feature type="transmembrane region" description="Helical" evidence="1">
    <location>
        <begin position="189"/>
        <end position="207"/>
    </location>
</feature>
<evidence type="ECO:0000313" key="4">
    <source>
        <dbReference type="EMBL" id="BDG03606.1"/>
    </source>
</evidence>
<evidence type="ECO:0000259" key="3">
    <source>
        <dbReference type="SMART" id="SM00014"/>
    </source>
</evidence>
<gene>
    <name evidence="4" type="ORF">AMOR_26020</name>
</gene>
<dbReference type="EMBL" id="AP025591">
    <property type="protein sequence ID" value="BDG03606.1"/>
    <property type="molecule type" value="Genomic_DNA"/>
</dbReference>
<keyword evidence="1" id="KW-0812">Transmembrane</keyword>
<feature type="signal peptide" evidence="2">
    <location>
        <begin position="1"/>
        <end position="22"/>
    </location>
</feature>